<evidence type="ECO:0000313" key="2">
    <source>
        <dbReference type="Proteomes" id="UP000281553"/>
    </source>
</evidence>
<keyword evidence="2" id="KW-1185">Reference proteome</keyword>
<evidence type="ECO:0000313" key="1">
    <source>
        <dbReference type="EMBL" id="VDN43778.1"/>
    </source>
</evidence>
<dbReference type="AlphaFoldDB" id="A0A3P7P4N7"/>
<name>A0A3P7P4N7_DIBLA</name>
<sequence length="35" mass="4088">MEKVKLFSAEYTSNLTPSMSPNFRRIHISLIYSLL</sequence>
<dbReference type="EMBL" id="UYRU01109100">
    <property type="protein sequence ID" value="VDN43778.1"/>
    <property type="molecule type" value="Genomic_DNA"/>
</dbReference>
<proteinExistence type="predicted"/>
<protein>
    <submittedName>
        <fullName evidence="1">Uncharacterized protein</fullName>
    </submittedName>
</protein>
<reference evidence="1 2" key="1">
    <citation type="submission" date="2018-11" db="EMBL/GenBank/DDBJ databases">
        <authorList>
            <consortium name="Pathogen Informatics"/>
        </authorList>
    </citation>
    <scope>NUCLEOTIDE SEQUENCE [LARGE SCALE GENOMIC DNA]</scope>
</reference>
<organism evidence="1 2">
    <name type="scientific">Dibothriocephalus latus</name>
    <name type="common">Fish tapeworm</name>
    <name type="synonym">Diphyllobothrium latum</name>
    <dbReference type="NCBI Taxonomy" id="60516"/>
    <lineage>
        <taxon>Eukaryota</taxon>
        <taxon>Metazoa</taxon>
        <taxon>Spiralia</taxon>
        <taxon>Lophotrochozoa</taxon>
        <taxon>Platyhelminthes</taxon>
        <taxon>Cestoda</taxon>
        <taxon>Eucestoda</taxon>
        <taxon>Diphyllobothriidea</taxon>
        <taxon>Diphyllobothriidae</taxon>
        <taxon>Dibothriocephalus</taxon>
    </lineage>
</organism>
<gene>
    <name evidence="1" type="ORF">DILT_LOCUS19179</name>
</gene>
<accession>A0A3P7P4N7</accession>
<dbReference type="Proteomes" id="UP000281553">
    <property type="component" value="Unassembled WGS sequence"/>
</dbReference>